<comment type="similarity">
    <text evidence="2">Belongs to the CPA3 antiporters (TC 2.A.63) subunit E family.</text>
</comment>
<dbReference type="KEGG" id="pami:JCM7686_0488"/>
<dbReference type="RefSeq" id="WP_020949236.1">
    <property type="nucleotide sequence ID" value="NC_022041.1"/>
</dbReference>
<dbReference type="GO" id="GO:0008324">
    <property type="term" value="F:monoatomic cation transmembrane transporter activity"/>
    <property type="evidence" value="ECO:0007669"/>
    <property type="project" value="InterPro"/>
</dbReference>
<gene>
    <name evidence="8" type="ORF">JCM7686_0488</name>
</gene>
<dbReference type="OrthoDB" id="9807187at2"/>
<dbReference type="NCBIfam" id="NF006518">
    <property type="entry name" value="PRK08965.1-2"/>
    <property type="match status" value="1"/>
</dbReference>
<evidence type="ECO:0000256" key="1">
    <source>
        <dbReference type="ARBA" id="ARBA00004651"/>
    </source>
</evidence>
<name>S5XRB4_PARAH</name>
<keyword evidence="5 7" id="KW-1133">Transmembrane helix</keyword>
<feature type="transmembrane region" description="Helical" evidence="7">
    <location>
        <begin position="31"/>
        <end position="52"/>
    </location>
</feature>
<sequence length="166" mass="18179">MKTCLRRLFPHPLLSLMVLAVWMMLVNRFAWGSLVFAAILAVVIPLATAPYWKGLTRFRKISGLVGFAAVVGVDIVKANLAVAKVVLFLPKSALRPAFISVPLDLRHPEAITMLASAVTLTPGTVSCDLSEGHDALLVHCLHAPDPDAVRDEIKTRYEARLKEIFP</sequence>
<protein>
    <submittedName>
        <fullName evidence="8">Monovalent cation/H+ antiporter, subunit E</fullName>
    </submittedName>
</protein>
<dbReference type="HOGENOM" id="CLU_086615_4_0_5"/>
<dbReference type="PIRSF" id="PIRSF019239">
    <property type="entry name" value="MrpE"/>
    <property type="match status" value="1"/>
</dbReference>
<dbReference type="AlphaFoldDB" id="S5XRB4"/>
<proteinExistence type="inferred from homology"/>
<feature type="transmembrane region" description="Helical" evidence="7">
    <location>
        <begin position="7"/>
        <end position="25"/>
    </location>
</feature>
<keyword evidence="3" id="KW-1003">Cell membrane</keyword>
<accession>S5XRB4</accession>
<keyword evidence="6 7" id="KW-0472">Membrane</keyword>
<keyword evidence="9" id="KW-1185">Reference proteome</keyword>
<keyword evidence="4 7" id="KW-0812">Transmembrane</keyword>
<evidence type="ECO:0000256" key="5">
    <source>
        <dbReference type="ARBA" id="ARBA00022989"/>
    </source>
</evidence>
<evidence type="ECO:0000256" key="6">
    <source>
        <dbReference type="ARBA" id="ARBA00023136"/>
    </source>
</evidence>
<comment type="subcellular location">
    <subcellularLocation>
        <location evidence="1">Cell membrane</location>
        <topology evidence="1">Multi-pass membrane protein</topology>
    </subcellularLocation>
</comment>
<dbReference type="EMBL" id="CP006650">
    <property type="protein sequence ID" value="AGT07597.1"/>
    <property type="molecule type" value="Genomic_DNA"/>
</dbReference>
<dbReference type="Proteomes" id="UP000015480">
    <property type="component" value="Chromosome"/>
</dbReference>
<dbReference type="PANTHER" id="PTHR34584">
    <property type="entry name" value="NA(+)/H(+) ANTIPORTER SUBUNIT E1"/>
    <property type="match status" value="1"/>
</dbReference>
<dbReference type="PATRIC" id="fig|1367847.3.peg.432"/>
<dbReference type="GO" id="GO:0005886">
    <property type="term" value="C:plasma membrane"/>
    <property type="evidence" value="ECO:0007669"/>
    <property type="project" value="UniProtKB-SubCell"/>
</dbReference>
<dbReference type="Pfam" id="PF01899">
    <property type="entry name" value="MNHE"/>
    <property type="match status" value="1"/>
</dbReference>
<evidence type="ECO:0000256" key="2">
    <source>
        <dbReference type="ARBA" id="ARBA00006228"/>
    </source>
</evidence>
<dbReference type="InterPro" id="IPR002758">
    <property type="entry name" value="Cation_antiport_E"/>
</dbReference>
<evidence type="ECO:0000256" key="7">
    <source>
        <dbReference type="SAM" id="Phobius"/>
    </source>
</evidence>
<feature type="transmembrane region" description="Helical" evidence="7">
    <location>
        <begin position="64"/>
        <end position="89"/>
    </location>
</feature>
<evidence type="ECO:0000256" key="4">
    <source>
        <dbReference type="ARBA" id="ARBA00022692"/>
    </source>
</evidence>
<reference evidence="8 9" key="1">
    <citation type="journal article" date="2014" name="BMC Genomics">
        <title>Architecture and functions of a multipartite genome of the methylotrophic bacterium Paracoccus aminophilus JCM 7686, containing primary and secondary chromids.</title>
        <authorList>
            <person name="Dziewit L."/>
            <person name="Czarnecki J."/>
            <person name="Wibberg D."/>
            <person name="Radlinska M."/>
            <person name="Mrozek P."/>
            <person name="Szymczak M."/>
            <person name="Schluter A."/>
            <person name="Puhler A."/>
            <person name="Bartosik D."/>
        </authorList>
    </citation>
    <scope>NUCLEOTIDE SEQUENCE [LARGE SCALE GENOMIC DNA]</scope>
    <source>
        <strain evidence="8">JCM 7686</strain>
    </source>
</reference>
<organism evidence="8 9">
    <name type="scientific">Paracoccus aminophilus JCM 7686</name>
    <dbReference type="NCBI Taxonomy" id="1367847"/>
    <lineage>
        <taxon>Bacteria</taxon>
        <taxon>Pseudomonadati</taxon>
        <taxon>Pseudomonadota</taxon>
        <taxon>Alphaproteobacteria</taxon>
        <taxon>Rhodobacterales</taxon>
        <taxon>Paracoccaceae</taxon>
        <taxon>Paracoccus</taxon>
    </lineage>
</organism>
<dbReference type="PANTHER" id="PTHR34584:SF1">
    <property type="entry name" value="NA(+)_H(+) ANTIPORTER SUBUNIT E1"/>
    <property type="match status" value="1"/>
</dbReference>
<evidence type="ECO:0000256" key="3">
    <source>
        <dbReference type="ARBA" id="ARBA00022475"/>
    </source>
</evidence>
<dbReference type="eggNOG" id="COG1863">
    <property type="taxonomic scope" value="Bacteria"/>
</dbReference>
<dbReference type="STRING" id="1367847.JCM7686_0488"/>
<evidence type="ECO:0000313" key="9">
    <source>
        <dbReference type="Proteomes" id="UP000015480"/>
    </source>
</evidence>
<evidence type="ECO:0000313" key="8">
    <source>
        <dbReference type="EMBL" id="AGT07597.1"/>
    </source>
</evidence>